<dbReference type="Pfam" id="PF18096">
    <property type="entry name" value="Thump_like"/>
    <property type="match status" value="1"/>
</dbReference>
<dbReference type="EMBL" id="JAIRBC010000003">
    <property type="protein sequence ID" value="MCG2459674.1"/>
    <property type="molecule type" value="Genomic_DNA"/>
</dbReference>
<dbReference type="CDD" id="cd02440">
    <property type="entry name" value="AdoMet_MTases"/>
    <property type="match status" value="1"/>
</dbReference>
<evidence type="ECO:0000313" key="3">
    <source>
        <dbReference type="EMBL" id="MCG2459674.1"/>
    </source>
</evidence>
<dbReference type="RefSeq" id="WP_317900820.1">
    <property type="nucleotide sequence ID" value="NZ_JAIRBC010000003.1"/>
</dbReference>
<dbReference type="Pfam" id="PF22013">
    <property type="entry name" value="PG_1098_Fer"/>
    <property type="match status" value="1"/>
</dbReference>
<dbReference type="Gene3D" id="1.10.10.1110">
    <property type="entry name" value="Methyltransferase PG1098, N-terminal domain"/>
    <property type="match status" value="1"/>
</dbReference>
<keyword evidence="4" id="KW-1185">Reference proteome</keyword>
<keyword evidence="3" id="KW-0808">Transferase</keyword>
<accession>A0AAE3JNA5</accession>
<dbReference type="GO" id="GO:0032259">
    <property type="term" value="P:methylation"/>
    <property type="evidence" value="ECO:0007669"/>
    <property type="project" value="UniProtKB-KW"/>
</dbReference>
<proteinExistence type="predicted"/>
<sequence length="375" mass="42430">MNTDIMSVLLHKASFDGLSLKELAQQIEAKKKCKDKLPLWFSTPNIYYPERLNLEQASSEITAAYKSEKVNGRSLVDLTGGFGVDSYFFSEKLDRVFHCEIDEDLSDIAAHNFLALGAKNIISVKGDGIEFVKQSKVKFDWIFLDPSRRHKSKGKVFLLSDCLPNVPENLDHLFDKSDRVLIKTSPMLDLSAGLKELREVLEIHVVAAQNEVKELLWFLRKGATGKVSIHTVNFGNSGTESFNFDHLEEKEALSSFGFPAKYLYEPNAAILKSGGFKIVGSRFGLSKLHEHSHVYTSDILTDFPGRRFQILEVVPYTKRTIQKLNLDKANITTRNFPESVAGIRKKFKIKEGGDIYLFFTKDRDGKLIALRCKKV</sequence>
<evidence type="ECO:0000259" key="1">
    <source>
        <dbReference type="Pfam" id="PF18096"/>
    </source>
</evidence>
<dbReference type="AlphaFoldDB" id="A0AAE3JNA5"/>
<name>A0AAE3JNA5_9FLAO</name>
<dbReference type="GO" id="GO:0008168">
    <property type="term" value="F:methyltransferase activity"/>
    <property type="evidence" value="ECO:0007669"/>
    <property type="project" value="UniProtKB-KW"/>
</dbReference>
<comment type="caution">
    <text evidence="3">The sequence shown here is derived from an EMBL/GenBank/DDBJ whole genome shotgun (WGS) entry which is preliminary data.</text>
</comment>
<dbReference type="Proteomes" id="UP001200642">
    <property type="component" value="Unassembled WGS sequence"/>
</dbReference>
<evidence type="ECO:0000313" key="4">
    <source>
        <dbReference type="Proteomes" id="UP001200642"/>
    </source>
</evidence>
<gene>
    <name evidence="3" type="ORF">K8352_02825</name>
</gene>
<dbReference type="InterPro" id="IPR041497">
    <property type="entry name" value="Thump-like"/>
</dbReference>
<feature type="domain" description="PG-1098 ferredoxin-like" evidence="2">
    <location>
        <begin position="262"/>
        <end position="304"/>
    </location>
</feature>
<organism evidence="3 4">
    <name type="scientific">Cerina litoralis</name>
    <dbReference type="NCBI Taxonomy" id="2874477"/>
    <lineage>
        <taxon>Bacteria</taxon>
        <taxon>Pseudomonadati</taxon>
        <taxon>Bacteroidota</taxon>
        <taxon>Flavobacteriia</taxon>
        <taxon>Flavobacteriales</taxon>
        <taxon>Flavobacteriaceae</taxon>
        <taxon>Cerina</taxon>
    </lineage>
</organism>
<reference evidence="3" key="1">
    <citation type="submission" date="2023-02" db="EMBL/GenBank/DDBJ databases">
        <title>Genome of Flavobacteriaceae gen. nov. sp. strain F89.</title>
        <authorList>
            <person name="Wang Y."/>
        </authorList>
    </citation>
    <scope>NUCLEOTIDE SEQUENCE</scope>
    <source>
        <strain evidence="3">F89</strain>
    </source>
</reference>
<dbReference type="InterPro" id="IPR029063">
    <property type="entry name" value="SAM-dependent_MTases_sf"/>
</dbReference>
<dbReference type="Gene3D" id="3.40.50.150">
    <property type="entry name" value="Vaccinia Virus protein VP39"/>
    <property type="match status" value="1"/>
</dbReference>
<feature type="domain" description="THUMP-like" evidence="1">
    <location>
        <begin position="305"/>
        <end position="374"/>
    </location>
</feature>
<dbReference type="SUPFAM" id="SSF53335">
    <property type="entry name" value="S-adenosyl-L-methionine-dependent methyltransferases"/>
    <property type="match status" value="1"/>
</dbReference>
<dbReference type="InterPro" id="IPR054168">
    <property type="entry name" value="PG_1098_Fer"/>
</dbReference>
<protein>
    <submittedName>
        <fullName evidence="3">Class I SAM-dependent methyltransferase</fullName>
    </submittedName>
</protein>
<evidence type="ECO:0000259" key="2">
    <source>
        <dbReference type="Pfam" id="PF22013"/>
    </source>
</evidence>
<keyword evidence="3" id="KW-0489">Methyltransferase</keyword>